<dbReference type="Proteomes" id="UP001501444">
    <property type="component" value="Unassembled WGS sequence"/>
</dbReference>
<accession>A0ABN3FLF3</accession>
<comment type="caution">
    <text evidence="1">The sequence shown here is derived from an EMBL/GenBank/DDBJ whole genome shotgun (WGS) entry which is preliminary data.</text>
</comment>
<dbReference type="RefSeq" id="WP_344611176.1">
    <property type="nucleotide sequence ID" value="NZ_BAAARV010000007.1"/>
</dbReference>
<evidence type="ECO:0000313" key="1">
    <source>
        <dbReference type="EMBL" id="GAA2332550.1"/>
    </source>
</evidence>
<keyword evidence="2" id="KW-1185">Reference proteome</keyword>
<protein>
    <submittedName>
        <fullName evidence="1">Uncharacterized protein</fullName>
    </submittedName>
</protein>
<gene>
    <name evidence="1" type="ORF">GCM10010170_011570</name>
</gene>
<dbReference type="EMBL" id="BAAARV010000007">
    <property type="protein sequence ID" value="GAA2332550.1"/>
    <property type="molecule type" value="Genomic_DNA"/>
</dbReference>
<reference evidence="1 2" key="1">
    <citation type="journal article" date="2019" name="Int. J. Syst. Evol. Microbiol.">
        <title>The Global Catalogue of Microorganisms (GCM) 10K type strain sequencing project: providing services to taxonomists for standard genome sequencing and annotation.</title>
        <authorList>
            <consortium name="The Broad Institute Genomics Platform"/>
            <consortium name="The Broad Institute Genome Sequencing Center for Infectious Disease"/>
            <person name="Wu L."/>
            <person name="Ma J."/>
        </authorList>
    </citation>
    <scope>NUCLEOTIDE SEQUENCE [LARGE SCALE GENOMIC DNA]</scope>
    <source>
        <strain evidence="1 2">JCM 3272</strain>
    </source>
</reference>
<evidence type="ECO:0000313" key="2">
    <source>
        <dbReference type="Proteomes" id="UP001501444"/>
    </source>
</evidence>
<sequence length="144" mass="15289">MRDDHVAADGVRCRICYRRQVVHDTIFPESVPRPGSPAGLALFTGISSVVPPALTGRKDTLYPHKSNAEYQAYVDGDPALLAVLAQIDGQPRTAQVARHVVSRPEGPGSQPPGPFGVSFSAHAGEMGDFLAARTGDPTVTRGCR</sequence>
<organism evidence="1 2">
    <name type="scientific">Dactylosporangium salmoneum</name>
    <dbReference type="NCBI Taxonomy" id="53361"/>
    <lineage>
        <taxon>Bacteria</taxon>
        <taxon>Bacillati</taxon>
        <taxon>Actinomycetota</taxon>
        <taxon>Actinomycetes</taxon>
        <taxon>Micromonosporales</taxon>
        <taxon>Micromonosporaceae</taxon>
        <taxon>Dactylosporangium</taxon>
    </lineage>
</organism>
<name>A0ABN3FLF3_9ACTN</name>
<proteinExistence type="predicted"/>